<keyword evidence="2" id="KW-1185">Reference proteome</keyword>
<sequence length="75" mass="7808">TNLEVKDEVGEALVLVGPVERVVERFGSHNVIGEGDHSGGAVVREVDEETVVGSALNNSAISSSDAARVALEHVQ</sequence>
<gene>
    <name evidence="1" type="ORF">PFISCL1PPCAC_3359</name>
</gene>
<evidence type="ECO:0000313" key="2">
    <source>
        <dbReference type="Proteomes" id="UP001432322"/>
    </source>
</evidence>
<protein>
    <submittedName>
        <fullName evidence="1">Uncharacterized protein</fullName>
    </submittedName>
</protein>
<reference evidence="1" key="1">
    <citation type="submission" date="2023-10" db="EMBL/GenBank/DDBJ databases">
        <title>Genome assembly of Pristionchus species.</title>
        <authorList>
            <person name="Yoshida K."/>
            <person name="Sommer R.J."/>
        </authorList>
    </citation>
    <scope>NUCLEOTIDE SEQUENCE</scope>
    <source>
        <strain evidence="1">RS5133</strain>
    </source>
</reference>
<evidence type="ECO:0000313" key="1">
    <source>
        <dbReference type="EMBL" id="GMT12062.1"/>
    </source>
</evidence>
<proteinExistence type="predicted"/>
<dbReference type="Proteomes" id="UP001432322">
    <property type="component" value="Unassembled WGS sequence"/>
</dbReference>
<accession>A0AAV5UZN2</accession>
<dbReference type="AlphaFoldDB" id="A0AAV5UZN2"/>
<comment type="caution">
    <text evidence="1">The sequence shown here is derived from an EMBL/GenBank/DDBJ whole genome shotgun (WGS) entry which is preliminary data.</text>
</comment>
<feature type="non-terminal residue" evidence="1">
    <location>
        <position position="1"/>
    </location>
</feature>
<dbReference type="EMBL" id="BTSY01000001">
    <property type="protein sequence ID" value="GMT12062.1"/>
    <property type="molecule type" value="Genomic_DNA"/>
</dbReference>
<feature type="non-terminal residue" evidence="1">
    <location>
        <position position="75"/>
    </location>
</feature>
<organism evidence="1 2">
    <name type="scientific">Pristionchus fissidentatus</name>
    <dbReference type="NCBI Taxonomy" id="1538716"/>
    <lineage>
        <taxon>Eukaryota</taxon>
        <taxon>Metazoa</taxon>
        <taxon>Ecdysozoa</taxon>
        <taxon>Nematoda</taxon>
        <taxon>Chromadorea</taxon>
        <taxon>Rhabditida</taxon>
        <taxon>Rhabditina</taxon>
        <taxon>Diplogasteromorpha</taxon>
        <taxon>Diplogasteroidea</taxon>
        <taxon>Neodiplogasteridae</taxon>
        <taxon>Pristionchus</taxon>
    </lineage>
</organism>
<name>A0AAV5UZN2_9BILA</name>